<dbReference type="PANTHER" id="PTHR30146:SF153">
    <property type="entry name" value="LACTOSE OPERON REPRESSOR"/>
    <property type="match status" value="1"/>
</dbReference>
<evidence type="ECO:0000256" key="1">
    <source>
        <dbReference type="ARBA" id="ARBA00023015"/>
    </source>
</evidence>
<dbReference type="EMBL" id="PKHA01000004">
    <property type="protein sequence ID" value="PKY98839.1"/>
    <property type="molecule type" value="Genomic_DNA"/>
</dbReference>
<feature type="compositionally biased region" description="Basic and acidic residues" evidence="4">
    <location>
        <begin position="319"/>
        <end position="331"/>
    </location>
</feature>
<dbReference type="InterPro" id="IPR000843">
    <property type="entry name" value="HTH_LacI"/>
</dbReference>
<dbReference type="PANTHER" id="PTHR30146">
    <property type="entry name" value="LACI-RELATED TRANSCRIPTIONAL REPRESSOR"/>
    <property type="match status" value="1"/>
</dbReference>
<dbReference type="Proteomes" id="UP000234778">
    <property type="component" value="Unassembled WGS sequence"/>
</dbReference>
<dbReference type="AlphaFoldDB" id="A0A2I1KT99"/>
<name>A0A2I1KT99_9ACTO</name>
<comment type="caution">
    <text evidence="6">The sequence shown here is derived from an EMBL/GenBank/DDBJ whole genome shotgun (WGS) entry which is preliminary data.</text>
</comment>
<dbReference type="SMART" id="SM00354">
    <property type="entry name" value="HTH_LACI"/>
    <property type="match status" value="1"/>
</dbReference>
<dbReference type="SUPFAM" id="SSF47413">
    <property type="entry name" value="lambda repressor-like DNA-binding domains"/>
    <property type="match status" value="1"/>
</dbReference>
<evidence type="ECO:0000313" key="7">
    <source>
        <dbReference type="Proteomes" id="UP000234778"/>
    </source>
</evidence>
<feature type="domain" description="HTH lacI-type" evidence="5">
    <location>
        <begin position="5"/>
        <end position="60"/>
    </location>
</feature>
<dbReference type="InterPro" id="IPR028082">
    <property type="entry name" value="Peripla_BP_I"/>
</dbReference>
<keyword evidence="3" id="KW-0804">Transcription</keyword>
<dbReference type="Gene3D" id="1.10.260.40">
    <property type="entry name" value="lambda repressor-like DNA-binding domains"/>
    <property type="match status" value="1"/>
</dbReference>
<feature type="compositionally biased region" description="Polar residues" evidence="4">
    <location>
        <begin position="354"/>
        <end position="408"/>
    </location>
</feature>
<reference evidence="6 7" key="1">
    <citation type="submission" date="2017-12" db="EMBL/GenBank/DDBJ databases">
        <title>Phylogenetic diversity of female urinary microbiome.</title>
        <authorList>
            <person name="Thomas-White K."/>
            <person name="Wolfe A.J."/>
        </authorList>
    </citation>
    <scope>NUCLEOTIDE SEQUENCE [LARGE SCALE GENOMIC DNA]</scope>
    <source>
        <strain evidence="6 7">UMB0319</strain>
    </source>
</reference>
<sequence length="484" mass="51170">MARRVTSQNVANRAGVSRTTVSLVLNNRADSIPEETRRRVLEAAASLGYVPSAAGRALRKGGSDLILVIQAGGEAADLSDSMWQACAQGFQERGLTTVFSRTAGMTTPLRTLLQELRPRAILSLVPLSPGDSSLVSALGIPLVAPGSDHEASFDELQRALGVMQASYLLSHGRRRLVYASSDALPSDGAVLLERRSAFISTVSDSDGAVLVGTIHCDPHSPRSVENLCDQLDGLARTHACSFDAVAAFNDDVAAACLRALARLGRQVPRDVCVIGVGNLALGQYLNPALTTIELDAQGAWTQQVVETVMEVIAAQQHTGTDDHRQPGRADAQRQPAGTYPRQQPGRAAPRQQPSGSHLPQQPGGSHLPQQPGGSHLPQQPGGSHLRQQPGGSHLPQQPGGSHLRQQPGGSYLRQQPGGTGTRQRSTGHLSWAQSASQPASLPTLQPGEEELLASETDEVRDPVSENAGIDVLMPGLRVVVRESA</sequence>
<dbReference type="PROSITE" id="PS50932">
    <property type="entry name" value="HTH_LACI_2"/>
    <property type="match status" value="1"/>
</dbReference>
<dbReference type="SUPFAM" id="SSF53822">
    <property type="entry name" value="Periplasmic binding protein-like I"/>
    <property type="match status" value="1"/>
</dbReference>
<dbReference type="GO" id="GO:0003700">
    <property type="term" value="F:DNA-binding transcription factor activity"/>
    <property type="evidence" value="ECO:0007669"/>
    <property type="project" value="TreeGrafter"/>
</dbReference>
<protein>
    <recommendedName>
        <fullName evidence="5">HTH lacI-type domain-containing protein</fullName>
    </recommendedName>
</protein>
<evidence type="ECO:0000313" key="6">
    <source>
        <dbReference type="EMBL" id="PKY98839.1"/>
    </source>
</evidence>
<dbReference type="CDD" id="cd01392">
    <property type="entry name" value="HTH_LacI"/>
    <property type="match status" value="1"/>
</dbReference>
<feature type="compositionally biased region" description="Polar residues" evidence="4">
    <location>
        <begin position="421"/>
        <end position="443"/>
    </location>
</feature>
<dbReference type="InterPro" id="IPR010982">
    <property type="entry name" value="Lambda_DNA-bd_dom_sf"/>
</dbReference>
<keyword evidence="1" id="KW-0805">Transcription regulation</keyword>
<feature type="region of interest" description="Disordered" evidence="4">
    <location>
        <begin position="316"/>
        <end position="445"/>
    </location>
</feature>
<evidence type="ECO:0000256" key="3">
    <source>
        <dbReference type="ARBA" id="ARBA00023163"/>
    </source>
</evidence>
<evidence type="ECO:0000259" key="5">
    <source>
        <dbReference type="PROSITE" id="PS50932"/>
    </source>
</evidence>
<accession>A0A2I1KT99</accession>
<dbReference type="Gene3D" id="3.40.50.2300">
    <property type="match status" value="2"/>
</dbReference>
<proteinExistence type="predicted"/>
<keyword evidence="2" id="KW-0238">DNA-binding</keyword>
<dbReference type="InterPro" id="IPR046335">
    <property type="entry name" value="LacI/GalR-like_sensor"/>
</dbReference>
<dbReference type="Pfam" id="PF00356">
    <property type="entry name" value="LacI"/>
    <property type="match status" value="1"/>
</dbReference>
<feature type="compositionally biased region" description="Low complexity" evidence="4">
    <location>
        <begin position="340"/>
        <end position="353"/>
    </location>
</feature>
<evidence type="ECO:0000256" key="4">
    <source>
        <dbReference type="SAM" id="MobiDB-lite"/>
    </source>
</evidence>
<organism evidence="6 7">
    <name type="scientific">Actinomyces urogenitalis</name>
    <dbReference type="NCBI Taxonomy" id="103621"/>
    <lineage>
        <taxon>Bacteria</taxon>
        <taxon>Bacillati</taxon>
        <taxon>Actinomycetota</taxon>
        <taxon>Actinomycetes</taxon>
        <taxon>Actinomycetales</taxon>
        <taxon>Actinomycetaceae</taxon>
        <taxon>Actinomyces</taxon>
    </lineage>
</organism>
<dbReference type="GO" id="GO:0000976">
    <property type="term" value="F:transcription cis-regulatory region binding"/>
    <property type="evidence" value="ECO:0007669"/>
    <property type="project" value="TreeGrafter"/>
</dbReference>
<dbReference type="Pfam" id="PF13377">
    <property type="entry name" value="Peripla_BP_3"/>
    <property type="match status" value="1"/>
</dbReference>
<gene>
    <name evidence="6" type="ORF">CYJ26_05465</name>
</gene>
<evidence type="ECO:0000256" key="2">
    <source>
        <dbReference type="ARBA" id="ARBA00023125"/>
    </source>
</evidence>